<dbReference type="CTD" id="78777380"/>
<gene>
    <name evidence="1" type="ORF">GCK72_022069</name>
</gene>
<accession>A0A6A5FSU0</accession>
<evidence type="ECO:0000313" key="1">
    <source>
        <dbReference type="EMBL" id="KAF1745622.1"/>
    </source>
</evidence>
<comment type="caution">
    <text evidence="1">The sequence shown here is derived from an EMBL/GenBank/DDBJ whole genome shotgun (WGS) entry which is preliminary data.</text>
</comment>
<name>A0A6A5FSU0_CAERE</name>
<sequence>MYIKCVDGLQLPEVLIFNHYKFTRDNFGDAILEKLIGTCEYNRSVISGPGIDETKYEKMHVDSVVFLWARDDQITTKLLRKKLREIGSIGSRKSQICSKTVRNSLEICKSRTPAYSILGIFHAREPGYVPSHWS</sequence>
<dbReference type="Proteomes" id="UP000483820">
    <property type="component" value="Chromosome X"/>
</dbReference>
<proteinExistence type="predicted"/>
<evidence type="ECO:0000313" key="2">
    <source>
        <dbReference type="Proteomes" id="UP000483820"/>
    </source>
</evidence>
<protein>
    <submittedName>
        <fullName evidence="1">Uncharacterized protein</fullName>
    </submittedName>
</protein>
<organism evidence="1 2">
    <name type="scientific">Caenorhabditis remanei</name>
    <name type="common">Caenorhabditis vulgaris</name>
    <dbReference type="NCBI Taxonomy" id="31234"/>
    <lineage>
        <taxon>Eukaryota</taxon>
        <taxon>Metazoa</taxon>
        <taxon>Ecdysozoa</taxon>
        <taxon>Nematoda</taxon>
        <taxon>Chromadorea</taxon>
        <taxon>Rhabditida</taxon>
        <taxon>Rhabditina</taxon>
        <taxon>Rhabditomorpha</taxon>
        <taxon>Rhabditoidea</taxon>
        <taxon>Rhabditidae</taxon>
        <taxon>Peloderinae</taxon>
        <taxon>Caenorhabditis</taxon>
    </lineage>
</organism>
<dbReference type="AlphaFoldDB" id="A0A6A5FSU0"/>
<reference evidence="1 2" key="1">
    <citation type="submission" date="2019-12" db="EMBL/GenBank/DDBJ databases">
        <title>Chromosome-level assembly of the Caenorhabditis remanei genome.</title>
        <authorList>
            <person name="Teterina A.A."/>
            <person name="Willis J.H."/>
            <person name="Phillips P.C."/>
        </authorList>
    </citation>
    <scope>NUCLEOTIDE SEQUENCE [LARGE SCALE GENOMIC DNA]</scope>
    <source>
        <strain evidence="1 2">PX506</strain>
        <tissue evidence="1">Whole organism</tissue>
    </source>
</reference>
<dbReference type="GeneID" id="78777380"/>
<dbReference type="EMBL" id="WUAV01000006">
    <property type="protein sequence ID" value="KAF1745622.1"/>
    <property type="molecule type" value="Genomic_DNA"/>
</dbReference>
<dbReference type="KEGG" id="crq:GCK72_022069"/>
<dbReference type="RefSeq" id="XP_053578201.1">
    <property type="nucleotide sequence ID" value="XM_053734635.1"/>
</dbReference>